<accession>A0ABM7QQ54</accession>
<feature type="compositionally biased region" description="Low complexity" evidence="1">
    <location>
        <begin position="304"/>
        <end position="316"/>
    </location>
</feature>
<evidence type="ECO:0000259" key="2">
    <source>
        <dbReference type="Pfam" id="PF02120"/>
    </source>
</evidence>
<evidence type="ECO:0000313" key="4">
    <source>
        <dbReference type="Proteomes" id="UP000680679"/>
    </source>
</evidence>
<dbReference type="Pfam" id="PF02120">
    <property type="entry name" value="Flg_hook"/>
    <property type="match status" value="1"/>
</dbReference>
<proteinExistence type="predicted"/>
<dbReference type="EMBL" id="AP024563">
    <property type="protein sequence ID" value="BCU07661.1"/>
    <property type="molecule type" value="Genomic_DNA"/>
</dbReference>
<organism evidence="3 4">
    <name type="scientific">Allochromatium tepidum</name>
    <dbReference type="NCBI Taxonomy" id="553982"/>
    <lineage>
        <taxon>Bacteria</taxon>
        <taxon>Pseudomonadati</taxon>
        <taxon>Pseudomonadota</taxon>
        <taxon>Gammaproteobacteria</taxon>
        <taxon>Chromatiales</taxon>
        <taxon>Chromatiaceae</taxon>
        <taxon>Allochromatium</taxon>
    </lineage>
</organism>
<evidence type="ECO:0000313" key="3">
    <source>
        <dbReference type="EMBL" id="BCU07661.1"/>
    </source>
</evidence>
<dbReference type="RefSeq" id="WP_213378741.1">
    <property type="nucleotide sequence ID" value="NZ_AP024563.1"/>
</dbReference>
<keyword evidence="4" id="KW-1185">Reference proteome</keyword>
<feature type="region of interest" description="Disordered" evidence="1">
    <location>
        <begin position="264"/>
        <end position="355"/>
    </location>
</feature>
<reference evidence="3 4" key="1">
    <citation type="submission" date="2021-04" db="EMBL/GenBank/DDBJ databases">
        <title>Complete genome sequencing of Allochromatium tepidum strain NZ.</title>
        <authorList>
            <person name="Tsukatani Y."/>
            <person name="Mori H."/>
        </authorList>
    </citation>
    <scope>NUCLEOTIDE SEQUENCE [LARGE SCALE GENOMIC DNA]</scope>
    <source>
        <strain evidence="3 4">NZ</strain>
    </source>
</reference>
<dbReference type="CDD" id="cd17470">
    <property type="entry name" value="T3SS_Flik_C"/>
    <property type="match status" value="1"/>
</dbReference>
<gene>
    <name evidence="3" type="ORF">Atep_23380</name>
</gene>
<feature type="compositionally biased region" description="Polar residues" evidence="1">
    <location>
        <begin position="327"/>
        <end position="338"/>
    </location>
</feature>
<feature type="domain" description="Flagellar hook-length control protein-like C-terminal" evidence="2">
    <location>
        <begin position="408"/>
        <end position="481"/>
    </location>
</feature>
<protein>
    <recommendedName>
        <fullName evidence="2">Flagellar hook-length control protein-like C-terminal domain-containing protein</fullName>
    </recommendedName>
</protein>
<feature type="region of interest" description="Disordered" evidence="1">
    <location>
        <begin position="482"/>
        <end position="502"/>
    </location>
</feature>
<dbReference type="InterPro" id="IPR038610">
    <property type="entry name" value="FliK-like_C_sf"/>
</dbReference>
<dbReference type="Proteomes" id="UP000680679">
    <property type="component" value="Chromosome"/>
</dbReference>
<evidence type="ECO:0000256" key="1">
    <source>
        <dbReference type="SAM" id="MobiDB-lite"/>
    </source>
</evidence>
<dbReference type="Gene3D" id="3.30.750.140">
    <property type="match status" value="1"/>
</dbReference>
<sequence>MNEPVGVPPSGAGSSAPIGTRAQAKVLNELAGRLQAGMRVEIIPTRSIGPDLIEAQVRPLDVSATWTQGVRVQLTAALPTNVLQAATGEGSAPGTSPTLRAEVVATGPTLILKILAPAERSPSTPGSNPTALAGSREWLRHQFRQHWPESRPLAATLENISARLAKEIGTDAVAVPKTVTPLPAPNTNETPSHLQIRQAVATLIDQLASAAELTDPERLSTAVSRSGLWMEALLAQAALDPARSNELKLDLKAQLLTLAQRLRLQGTNPSGPPPGQATAGQPSDAGTSRSDVLPRTVPPPLPPDASAAAPRPGATPEQTGPRAQGAVSESASPTTTTDEPTEQAHRAAQDSQRPAGLARDLEGMIKQVVTKQLQSLDSPAGQTQWLLELPFRTPTGLQALEADIRREQAREGDEHETWSMRLRLDLPKLGPLHILLTLRNERLNASLQAGDPDGAEQIKRHLGDLRTRLEARDIEVASLHAGHRPLSRPAPPFADPLVREQA</sequence>
<name>A0ABM7QQ54_9GAMM</name>
<dbReference type="InterPro" id="IPR021136">
    <property type="entry name" value="Flagellar_hook_control-like_C"/>
</dbReference>